<evidence type="ECO:0000313" key="8">
    <source>
        <dbReference type="Proteomes" id="UP001309876"/>
    </source>
</evidence>
<proteinExistence type="predicted"/>
<gene>
    <name evidence="7" type="ORF">LTR05_008562</name>
</gene>
<feature type="transmembrane region" description="Helical" evidence="6">
    <location>
        <begin position="224"/>
        <end position="244"/>
    </location>
</feature>
<organism evidence="7 8">
    <name type="scientific">Lithohypha guttulata</name>
    <dbReference type="NCBI Taxonomy" id="1690604"/>
    <lineage>
        <taxon>Eukaryota</taxon>
        <taxon>Fungi</taxon>
        <taxon>Dikarya</taxon>
        <taxon>Ascomycota</taxon>
        <taxon>Pezizomycotina</taxon>
        <taxon>Eurotiomycetes</taxon>
        <taxon>Chaetothyriomycetidae</taxon>
        <taxon>Chaetothyriales</taxon>
        <taxon>Trichomeriaceae</taxon>
        <taxon>Lithohypha</taxon>
    </lineage>
</organism>
<evidence type="ECO:0000256" key="2">
    <source>
        <dbReference type="ARBA" id="ARBA00022448"/>
    </source>
</evidence>
<name>A0AAN7PJM6_9EURO</name>
<dbReference type="PANTHER" id="PTHR45649">
    <property type="entry name" value="AMINO-ACID PERMEASE BAT1"/>
    <property type="match status" value="1"/>
</dbReference>
<dbReference type="AlphaFoldDB" id="A0AAN7PJM6"/>
<dbReference type="InterPro" id="IPR002293">
    <property type="entry name" value="AA/rel_permease1"/>
</dbReference>
<feature type="transmembrane region" description="Helical" evidence="6">
    <location>
        <begin position="250"/>
        <end position="274"/>
    </location>
</feature>
<dbReference type="GO" id="GO:0016020">
    <property type="term" value="C:membrane"/>
    <property type="evidence" value="ECO:0007669"/>
    <property type="project" value="UniProtKB-SubCell"/>
</dbReference>
<keyword evidence="8" id="KW-1185">Reference proteome</keyword>
<sequence length="366" mass="40772">MIIVMDENYLAKTWHSFLLAVAAIVIAYVGNAYGSQAMPYWQNALFVVHMMAFFAFIVPIWVNAPLATHEQVWNEFEASGGWSSMGLTIMVGQLTGIANQLGVDSAAHMAEEVREASISVPEAMISIYLINFVALLPTVITVCYHMPNVDDALNDGTGYPALYVFRQAATPTWTIVLLAVIAFIFIASNITYLAAVTRDLFAFSRDHGLPFSAWISKIDGRRHVPINATILSSGVALLLALIYLGSTVAFYAIIALYTAALLQCYCFSIGCVLWRRIFHPETLPPARFSLGRFGIPLNGFAVLFSGYCLFWSFWPQEYPVTVENFNWAIVIFGIVMIIALAYFVFRARHKYVGPVSTVEGRKERRE</sequence>
<feature type="transmembrane region" description="Helical" evidence="6">
    <location>
        <begin position="40"/>
        <end position="62"/>
    </location>
</feature>
<comment type="subcellular location">
    <subcellularLocation>
        <location evidence="1">Membrane</location>
        <topology evidence="1">Multi-pass membrane protein</topology>
    </subcellularLocation>
</comment>
<dbReference type="EMBL" id="JAVRRJ010000014">
    <property type="protein sequence ID" value="KAK5080452.1"/>
    <property type="molecule type" value="Genomic_DNA"/>
</dbReference>
<evidence type="ECO:0000313" key="7">
    <source>
        <dbReference type="EMBL" id="KAK5080452.1"/>
    </source>
</evidence>
<dbReference type="PANTHER" id="PTHR45649:SF4">
    <property type="entry name" value="TRANSPORTER, PUTATIVE (EUROFUNG)-RELATED"/>
    <property type="match status" value="1"/>
</dbReference>
<keyword evidence="5 6" id="KW-0472">Membrane</keyword>
<evidence type="ECO:0000256" key="1">
    <source>
        <dbReference type="ARBA" id="ARBA00004141"/>
    </source>
</evidence>
<feature type="transmembrane region" description="Helical" evidence="6">
    <location>
        <begin position="123"/>
        <end position="147"/>
    </location>
</feature>
<keyword evidence="2" id="KW-0813">Transport</keyword>
<feature type="transmembrane region" description="Helical" evidence="6">
    <location>
        <begin position="325"/>
        <end position="345"/>
    </location>
</feature>
<dbReference type="PIRSF" id="PIRSF006060">
    <property type="entry name" value="AA_transporter"/>
    <property type="match status" value="1"/>
</dbReference>
<protein>
    <recommendedName>
        <fullName evidence="9">Amino acid permease</fullName>
    </recommendedName>
</protein>
<reference evidence="7 8" key="1">
    <citation type="submission" date="2023-08" db="EMBL/GenBank/DDBJ databases">
        <title>Black Yeasts Isolated from many extreme environments.</title>
        <authorList>
            <person name="Coleine C."/>
            <person name="Stajich J.E."/>
            <person name="Selbmann L."/>
        </authorList>
    </citation>
    <scope>NUCLEOTIDE SEQUENCE [LARGE SCALE GENOMIC DNA]</scope>
    <source>
        <strain evidence="7 8">CCFEE 5910</strain>
    </source>
</reference>
<feature type="transmembrane region" description="Helical" evidence="6">
    <location>
        <begin position="295"/>
        <end position="313"/>
    </location>
</feature>
<dbReference type="GO" id="GO:0022857">
    <property type="term" value="F:transmembrane transporter activity"/>
    <property type="evidence" value="ECO:0007669"/>
    <property type="project" value="InterPro"/>
</dbReference>
<keyword evidence="4 6" id="KW-1133">Transmembrane helix</keyword>
<evidence type="ECO:0000256" key="4">
    <source>
        <dbReference type="ARBA" id="ARBA00022989"/>
    </source>
</evidence>
<dbReference type="Proteomes" id="UP001309876">
    <property type="component" value="Unassembled WGS sequence"/>
</dbReference>
<accession>A0AAN7PJM6</accession>
<dbReference type="Pfam" id="PF13520">
    <property type="entry name" value="AA_permease_2"/>
    <property type="match status" value="1"/>
</dbReference>
<comment type="caution">
    <text evidence="7">The sequence shown here is derived from an EMBL/GenBank/DDBJ whole genome shotgun (WGS) entry which is preliminary data.</text>
</comment>
<dbReference type="Gene3D" id="1.20.1740.10">
    <property type="entry name" value="Amino acid/polyamine transporter I"/>
    <property type="match status" value="1"/>
</dbReference>
<keyword evidence="3 6" id="KW-0812">Transmembrane</keyword>
<evidence type="ECO:0000256" key="3">
    <source>
        <dbReference type="ARBA" id="ARBA00022692"/>
    </source>
</evidence>
<evidence type="ECO:0000256" key="5">
    <source>
        <dbReference type="ARBA" id="ARBA00023136"/>
    </source>
</evidence>
<feature type="transmembrane region" description="Helical" evidence="6">
    <location>
        <begin position="14"/>
        <end position="33"/>
    </location>
</feature>
<feature type="transmembrane region" description="Helical" evidence="6">
    <location>
        <begin position="173"/>
        <end position="195"/>
    </location>
</feature>
<evidence type="ECO:0008006" key="9">
    <source>
        <dbReference type="Google" id="ProtNLM"/>
    </source>
</evidence>
<evidence type="ECO:0000256" key="6">
    <source>
        <dbReference type="SAM" id="Phobius"/>
    </source>
</evidence>